<reference evidence="3 4" key="1">
    <citation type="submission" date="2024-01" db="EMBL/GenBank/DDBJ databases">
        <title>Genome assemblies of Stephania.</title>
        <authorList>
            <person name="Yang L."/>
        </authorList>
    </citation>
    <scope>NUCLEOTIDE SEQUENCE [LARGE SCALE GENOMIC DNA]</scope>
    <source>
        <strain evidence="3">YNDBR</strain>
        <tissue evidence="3">Leaf</tissue>
    </source>
</reference>
<evidence type="ECO:0000313" key="3">
    <source>
        <dbReference type="EMBL" id="KAK9159731.1"/>
    </source>
</evidence>
<evidence type="ECO:0000313" key="4">
    <source>
        <dbReference type="Proteomes" id="UP001420932"/>
    </source>
</evidence>
<keyword evidence="2" id="KW-0812">Transmembrane</keyword>
<evidence type="ECO:0000256" key="2">
    <source>
        <dbReference type="SAM" id="Phobius"/>
    </source>
</evidence>
<protein>
    <recommendedName>
        <fullName evidence="5">Transmembrane protein</fullName>
    </recommendedName>
</protein>
<feature type="compositionally biased region" description="Polar residues" evidence="1">
    <location>
        <begin position="523"/>
        <end position="543"/>
    </location>
</feature>
<keyword evidence="2" id="KW-1133">Transmembrane helix</keyword>
<accession>A0AAP0Q102</accession>
<dbReference type="PANTHER" id="PTHR37254">
    <property type="entry name" value="OS01G0100500 PROTEIN"/>
    <property type="match status" value="1"/>
</dbReference>
<dbReference type="Proteomes" id="UP001420932">
    <property type="component" value="Unassembled WGS sequence"/>
</dbReference>
<feature type="transmembrane region" description="Helical" evidence="2">
    <location>
        <begin position="76"/>
        <end position="98"/>
    </location>
</feature>
<evidence type="ECO:0000256" key="1">
    <source>
        <dbReference type="SAM" id="MobiDB-lite"/>
    </source>
</evidence>
<keyword evidence="2" id="KW-0472">Membrane</keyword>
<name>A0AAP0Q102_9MAGN</name>
<organism evidence="3 4">
    <name type="scientific">Stephania yunnanensis</name>
    <dbReference type="NCBI Taxonomy" id="152371"/>
    <lineage>
        <taxon>Eukaryota</taxon>
        <taxon>Viridiplantae</taxon>
        <taxon>Streptophyta</taxon>
        <taxon>Embryophyta</taxon>
        <taxon>Tracheophyta</taxon>
        <taxon>Spermatophyta</taxon>
        <taxon>Magnoliopsida</taxon>
        <taxon>Ranunculales</taxon>
        <taxon>Menispermaceae</taxon>
        <taxon>Menispermoideae</taxon>
        <taxon>Cissampelideae</taxon>
        <taxon>Stephania</taxon>
    </lineage>
</organism>
<dbReference type="PROSITE" id="PS51257">
    <property type="entry name" value="PROKAR_LIPOPROTEIN"/>
    <property type="match status" value="1"/>
</dbReference>
<dbReference type="EMBL" id="JBBNAF010000003">
    <property type="protein sequence ID" value="KAK9159731.1"/>
    <property type="molecule type" value="Genomic_DNA"/>
</dbReference>
<proteinExistence type="predicted"/>
<evidence type="ECO:0008006" key="5">
    <source>
        <dbReference type="Google" id="ProtNLM"/>
    </source>
</evidence>
<comment type="caution">
    <text evidence="3">The sequence shown here is derived from an EMBL/GenBank/DDBJ whole genome shotgun (WGS) entry which is preliminary data.</text>
</comment>
<dbReference type="AlphaFoldDB" id="A0AAP0Q102"/>
<feature type="transmembrane region" description="Helical" evidence="2">
    <location>
        <begin position="388"/>
        <end position="414"/>
    </location>
</feature>
<keyword evidence="4" id="KW-1185">Reference proteome</keyword>
<feature type="transmembrane region" description="Helical" evidence="2">
    <location>
        <begin position="139"/>
        <end position="164"/>
    </location>
</feature>
<gene>
    <name evidence="3" type="ORF">Syun_006072</name>
</gene>
<feature type="region of interest" description="Disordered" evidence="1">
    <location>
        <begin position="512"/>
        <end position="548"/>
    </location>
</feature>
<sequence>MAALRPPCPPNSFLFNASLCACDPGFVLNSSSKACDLFRSSSQDWLTDSGVDYSISFPVNFLAFDSIKKFTQSQAVFLEATLVMIAAWLLFCAFVRVPKVRDGESVWFRIRWWISRLDLFFATHHWLEDQKVVKKRKTELGGTFCMASSILFIGLSAALIYRFISSRSVEIRNVRAANAPDLLTFVNDMEFNITTISSMSCSHVRGLGRLVEGNPASVDYRVIPLATFVNYSCYNTSQGPTISFGCSNCRVVGDDVYLTWQFVDLPNDPAVAVGFQFTLTANKHRDRKHVSSVKGTLKNGSYMDDRPITFRGRDSNILKFHLFPRIYNNFHNLKLIQPLFHEFRPGSFFLDKIQLQNSLQSSGGGLINMTLFIRFLSDYIIEVDNENVLGLVGFFANLGGLYAISFVIFFYLLVQCEYRIKRLRNEDSILRSIRNRSKAQLHWDKLRKYVMYTWGARLLDDNEKANGEGPLCNCIGVESGREKSLDKRKPNNRPYSISLNKKASFRAATVLGDEEAGGGSRMTHGTINSTNSRKSEGSQSQLSLPKETTLPLPPILEVDASGSNIADIHKSLQDLYEYNAMLREKLLAAQSMLESMTERPPNSSSSTDQT</sequence>
<dbReference type="PANTHER" id="PTHR37254:SF1">
    <property type="entry name" value="OS01G0100500 PROTEIN"/>
    <property type="match status" value="1"/>
</dbReference>